<reference evidence="3" key="1">
    <citation type="submission" date="2005-09" db="EMBL/GenBank/DDBJ databases">
        <authorList>
            <person name="Mural R.J."/>
            <person name="Li P.W."/>
            <person name="Adams M.D."/>
            <person name="Amanatides P.G."/>
            <person name="Baden-Tillson H."/>
            <person name="Barnstead M."/>
            <person name="Chin S.H."/>
            <person name="Dew I."/>
            <person name="Evans C.A."/>
            <person name="Ferriera S."/>
            <person name="Flanigan M."/>
            <person name="Fosler C."/>
            <person name="Glodek A."/>
            <person name="Gu Z."/>
            <person name="Holt R.A."/>
            <person name="Jennings D."/>
            <person name="Kraft C.L."/>
            <person name="Lu F."/>
            <person name="Nguyen T."/>
            <person name="Nusskern D.R."/>
            <person name="Pfannkoch C.M."/>
            <person name="Sitter C."/>
            <person name="Sutton G.G."/>
            <person name="Venter J.C."/>
            <person name="Wang Z."/>
            <person name="Woodage T."/>
            <person name="Zheng X.H."/>
            <person name="Zhong F."/>
        </authorList>
    </citation>
    <scope>NUCLEOTIDE SEQUENCE [LARGE SCALE GENOMIC DNA]</scope>
    <source>
        <strain>BN</strain>
        <strain evidence="3">Sprague-Dawley</strain>
    </source>
</reference>
<dbReference type="Proteomes" id="UP000234681">
    <property type="component" value="Chromosome 20"/>
</dbReference>
<sequence>MAQWLRSTDCSSRGPEFNSQQPHGGSQPSVKRSDALFWCV</sequence>
<gene>
    <name evidence="2" type="ORF">rCG_60726</name>
</gene>
<dbReference type="AlphaFoldDB" id="A6JJX2"/>
<name>A6JJX2_RAT</name>
<protein>
    <submittedName>
        <fullName evidence="2">RCG60726</fullName>
    </submittedName>
</protein>
<evidence type="ECO:0000256" key="1">
    <source>
        <dbReference type="SAM" id="MobiDB-lite"/>
    </source>
</evidence>
<evidence type="ECO:0000313" key="3">
    <source>
        <dbReference type="Proteomes" id="UP000234681"/>
    </source>
</evidence>
<feature type="compositionally biased region" description="Polar residues" evidence="1">
    <location>
        <begin position="1"/>
        <end position="30"/>
    </location>
</feature>
<proteinExistence type="predicted"/>
<evidence type="ECO:0000313" key="2">
    <source>
        <dbReference type="EMBL" id="EDL96988.1"/>
    </source>
</evidence>
<dbReference type="EMBL" id="CH473988">
    <property type="protein sequence ID" value="EDL96988.1"/>
    <property type="molecule type" value="Genomic_DNA"/>
</dbReference>
<feature type="region of interest" description="Disordered" evidence="1">
    <location>
        <begin position="1"/>
        <end position="34"/>
    </location>
</feature>
<accession>A6JJX2</accession>
<organism evidence="2 3">
    <name type="scientific">Rattus norvegicus</name>
    <name type="common">Rat</name>
    <dbReference type="NCBI Taxonomy" id="10116"/>
    <lineage>
        <taxon>Eukaryota</taxon>
        <taxon>Metazoa</taxon>
        <taxon>Chordata</taxon>
        <taxon>Craniata</taxon>
        <taxon>Vertebrata</taxon>
        <taxon>Euteleostomi</taxon>
        <taxon>Mammalia</taxon>
        <taxon>Eutheria</taxon>
        <taxon>Euarchontoglires</taxon>
        <taxon>Glires</taxon>
        <taxon>Rodentia</taxon>
        <taxon>Myomorpha</taxon>
        <taxon>Muroidea</taxon>
        <taxon>Muridae</taxon>
        <taxon>Murinae</taxon>
        <taxon>Rattus</taxon>
    </lineage>
</organism>